<evidence type="ECO:0000256" key="1">
    <source>
        <dbReference type="ARBA" id="ARBA00009437"/>
    </source>
</evidence>
<evidence type="ECO:0000313" key="7">
    <source>
        <dbReference type="Proteomes" id="UP000689967"/>
    </source>
</evidence>
<dbReference type="PROSITE" id="PS50931">
    <property type="entry name" value="HTH_LYSR"/>
    <property type="match status" value="1"/>
</dbReference>
<reference evidence="6 7" key="1">
    <citation type="submission" date="2021-01" db="EMBL/GenBank/DDBJ databases">
        <title>Roseomonas sp. nov, a bacterium isolated from an oil production mixture in Yumen Oilfield.</title>
        <authorList>
            <person name="Wu D."/>
        </authorList>
    </citation>
    <scope>NUCLEOTIDE SEQUENCE [LARGE SCALE GENOMIC DNA]</scope>
    <source>
        <strain evidence="6 7">ROY-5-3</strain>
    </source>
</reference>
<evidence type="ECO:0000313" key="6">
    <source>
        <dbReference type="EMBL" id="MBU8546318.1"/>
    </source>
</evidence>
<dbReference type="InterPro" id="IPR005119">
    <property type="entry name" value="LysR_subst-bd"/>
</dbReference>
<evidence type="ECO:0000256" key="2">
    <source>
        <dbReference type="ARBA" id="ARBA00023015"/>
    </source>
</evidence>
<organism evidence="6 7">
    <name type="scientific">Falsiroseomonas oleicola</name>
    <dbReference type="NCBI Taxonomy" id="2801474"/>
    <lineage>
        <taxon>Bacteria</taxon>
        <taxon>Pseudomonadati</taxon>
        <taxon>Pseudomonadota</taxon>
        <taxon>Alphaproteobacteria</taxon>
        <taxon>Acetobacterales</taxon>
        <taxon>Roseomonadaceae</taxon>
        <taxon>Falsiroseomonas</taxon>
    </lineage>
</organism>
<dbReference type="Proteomes" id="UP000689967">
    <property type="component" value="Unassembled WGS sequence"/>
</dbReference>
<dbReference type="CDD" id="cd08432">
    <property type="entry name" value="PBP2_GcdR_TrpI_HvrB_AmpR_like"/>
    <property type="match status" value="1"/>
</dbReference>
<gene>
    <name evidence="6" type="ORF">JJQ90_21535</name>
</gene>
<feature type="domain" description="HTH lysR-type" evidence="5">
    <location>
        <begin position="10"/>
        <end position="67"/>
    </location>
</feature>
<keyword evidence="3" id="KW-0238">DNA-binding</keyword>
<dbReference type="PANTHER" id="PTHR30537">
    <property type="entry name" value="HTH-TYPE TRANSCRIPTIONAL REGULATOR"/>
    <property type="match status" value="1"/>
</dbReference>
<dbReference type="InterPro" id="IPR000847">
    <property type="entry name" value="LysR_HTH_N"/>
</dbReference>
<keyword evidence="7" id="KW-1185">Reference proteome</keyword>
<dbReference type="InterPro" id="IPR058163">
    <property type="entry name" value="LysR-type_TF_proteobact-type"/>
</dbReference>
<name>A0ABS6HCB1_9PROT</name>
<keyword evidence="2" id="KW-0805">Transcription regulation</keyword>
<evidence type="ECO:0000256" key="4">
    <source>
        <dbReference type="ARBA" id="ARBA00023163"/>
    </source>
</evidence>
<dbReference type="Pfam" id="PF03466">
    <property type="entry name" value="LysR_substrate"/>
    <property type="match status" value="1"/>
</dbReference>
<proteinExistence type="inferred from homology"/>
<dbReference type="RefSeq" id="WP_216878333.1">
    <property type="nucleotide sequence ID" value="NZ_JAERQM010000007.1"/>
</dbReference>
<dbReference type="EMBL" id="JAERQM010000007">
    <property type="protein sequence ID" value="MBU8546318.1"/>
    <property type="molecule type" value="Genomic_DNA"/>
</dbReference>
<comment type="similarity">
    <text evidence="1">Belongs to the LysR transcriptional regulatory family.</text>
</comment>
<keyword evidence="4" id="KW-0804">Transcription</keyword>
<evidence type="ECO:0000259" key="5">
    <source>
        <dbReference type="PROSITE" id="PS50931"/>
    </source>
</evidence>
<sequence length="300" mass="32543">MSLPQGVSALPLQALRAFDAAARHLNMARAAEELGVTQGAISRQIKSLEGQLAETLFKRGPRGLKLTEAGDLLADYVRRGLEQLEAGLFRIGQPRSRTTLVVNAARTFAMRVLAPRIADFARAHPWIALRLETHRYFAQLHGADVDVAIRAGDGDWPGHVVQPLTKEVLFPVCAPGYLPEGLPPSEVLARATLLHYAERPHWRDWAIAAGLDPALATAGPRFDETALTLAAAEARQGIAVGWRVLVADALASGRLVRPFPQALDDGTGYHLVMTEMAARRSTVQAFCEWLNAAMGESARV</sequence>
<evidence type="ECO:0000256" key="3">
    <source>
        <dbReference type="ARBA" id="ARBA00023125"/>
    </source>
</evidence>
<accession>A0ABS6HCB1</accession>
<comment type="caution">
    <text evidence="6">The sequence shown here is derived from an EMBL/GenBank/DDBJ whole genome shotgun (WGS) entry which is preliminary data.</text>
</comment>
<protein>
    <submittedName>
        <fullName evidence="6">LysR family transcriptional regulator</fullName>
    </submittedName>
</protein>
<dbReference type="PANTHER" id="PTHR30537:SF74">
    <property type="entry name" value="HTH-TYPE TRANSCRIPTIONAL REGULATOR TRPI"/>
    <property type="match status" value="1"/>
</dbReference>
<dbReference type="Pfam" id="PF00126">
    <property type="entry name" value="HTH_1"/>
    <property type="match status" value="1"/>
</dbReference>